<sequence length="90" mass="9741">MRTLNSISSAIKPAWVMSSLGVGLSTRPRGPMRIDPMSHGAEKKRPHARARVMSTTEPRMAPMATKPPRLKDSPANTTPRSTATIGLTYA</sequence>
<accession>A0A250JJL9</accession>
<organism evidence="2 3">
    <name type="scientific">Cystobacter fuscus</name>
    <dbReference type="NCBI Taxonomy" id="43"/>
    <lineage>
        <taxon>Bacteria</taxon>
        <taxon>Pseudomonadati</taxon>
        <taxon>Myxococcota</taxon>
        <taxon>Myxococcia</taxon>
        <taxon>Myxococcales</taxon>
        <taxon>Cystobacterineae</taxon>
        <taxon>Archangiaceae</taxon>
        <taxon>Cystobacter</taxon>
    </lineage>
</organism>
<dbReference type="AlphaFoldDB" id="A0A250JJL9"/>
<dbReference type="KEGG" id="cfus:CYFUS_009310"/>
<feature type="compositionally biased region" description="Polar residues" evidence="1">
    <location>
        <begin position="74"/>
        <end position="90"/>
    </location>
</feature>
<evidence type="ECO:0000256" key="1">
    <source>
        <dbReference type="SAM" id="MobiDB-lite"/>
    </source>
</evidence>
<gene>
    <name evidence="2" type="ORF">CYFUS_009310</name>
</gene>
<proteinExistence type="predicted"/>
<dbReference type="EMBL" id="CP022098">
    <property type="protein sequence ID" value="ATB43830.1"/>
    <property type="molecule type" value="Genomic_DNA"/>
</dbReference>
<evidence type="ECO:0000313" key="2">
    <source>
        <dbReference type="EMBL" id="ATB43830.1"/>
    </source>
</evidence>
<feature type="region of interest" description="Disordered" evidence="1">
    <location>
        <begin position="23"/>
        <end position="90"/>
    </location>
</feature>
<protein>
    <submittedName>
        <fullName evidence="2">Uncharacterized protein</fullName>
    </submittedName>
</protein>
<evidence type="ECO:0000313" key="3">
    <source>
        <dbReference type="Proteomes" id="UP000217257"/>
    </source>
</evidence>
<dbReference type="Proteomes" id="UP000217257">
    <property type="component" value="Chromosome"/>
</dbReference>
<reference evidence="2 3" key="1">
    <citation type="submission" date="2017-06" db="EMBL/GenBank/DDBJ databases">
        <title>Sequencing and comparative analysis of myxobacterial genomes.</title>
        <authorList>
            <person name="Rupp O."/>
            <person name="Goesmann A."/>
            <person name="Sogaard-Andersen L."/>
        </authorList>
    </citation>
    <scope>NUCLEOTIDE SEQUENCE [LARGE SCALE GENOMIC DNA]</scope>
    <source>
        <strain evidence="2 3">DSM 52655</strain>
    </source>
</reference>
<name>A0A250JJL9_9BACT</name>